<organism evidence="2 3">
    <name type="scientific">Acrobeloides nanus</name>
    <dbReference type="NCBI Taxonomy" id="290746"/>
    <lineage>
        <taxon>Eukaryota</taxon>
        <taxon>Metazoa</taxon>
        <taxon>Ecdysozoa</taxon>
        <taxon>Nematoda</taxon>
        <taxon>Chromadorea</taxon>
        <taxon>Rhabditida</taxon>
        <taxon>Tylenchina</taxon>
        <taxon>Cephalobomorpha</taxon>
        <taxon>Cephaloboidea</taxon>
        <taxon>Cephalobidae</taxon>
        <taxon>Acrobeloides</taxon>
    </lineage>
</organism>
<dbReference type="GO" id="GO:0005506">
    <property type="term" value="F:iron ion binding"/>
    <property type="evidence" value="ECO:0007669"/>
    <property type="project" value="InterPro"/>
</dbReference>
<proteinExistence type="predicted"/>
<keyword evidence="2" id="KW-1185">Reference proteome</keyword>
<protein>
    <submittedName>
        <fullName evidence="3">Uncharacterized protein</fullName>
    </submittedName>
</protein>
<evidence type="ECO:0000313" key="3">
    <source>
        <dbReference type="WBParaSite" id="ACRNAN_scaffold2752.g14616.t1"/>
    </source>
</evidence>
<dbReference type="GO" id="GO:0004497">
    <property type="term" value="F:monooxygenase activity"/>
    <property type="evidence" value="ECO:0007669"/>
    <property type="project" value="UniProtKB-KW"/>
</dbReference>
<accession>A0A914DJ21</accession>
<dbReference type="GO" id="GO:0016705">
    <property type="term" value="F:oxidoreductase activity, acting on paired donors, with incorporation or reduction of molecular oxygen"/>
    <property type="evidence" value="ECO:0007669"/>
    <property type="project" value="InterPro"/>
</dbReference>
<dbReference type="Proteomes" id="UP000887540">
    <property type="component" value="Unplaced"/>
</dbReference>
<keyword evidence="1" id="KW-0560">Oxidoreductase</keyword>
<keyword evidence="1" id="KW-0503">Monooxygenase</keyword>
<dbReference type="AlphaFoldDB" id="A0A914DJ21"/>
<evidence type="ECO:0000313" key="2">
    <source>
        <dbReference type="Proteomes" id="UP000887540"/>
    </source>
</evidence>
<dbReference type="Gene3D" id="1.10.630.10">
    <property type="entry name" value="Cytochrome P450"/>
    <property type="match status" value="1"/>
</dbReference>
<dbReference type="GO" id="GO:0020037">
    <property type="term" value="F:heme binding"/>
    <property type="evidence" value="ECO:0007669"/>
    <property type="project" value="InterPro"/>
</dbReference>
<dbReference type="WBParaSite" id="ACRNAN_scaffold2752.g14616.t1">
    <property type="protein sequence ID" value="ACRNAN_scaffold2752.g14616.t1"/>
    <property type="gene ID" value="ACRNAN_scaffold2752.g14616"/>
</dbReference>
<reference evidence="3" key="1">
    <citation type="submission" date="2022-11" db="UniProtKB">
        <authorList>
            <consortium name="WormBaseParasite"/>
        </authorList>
    </citation>
    <scope>IDENTIFICATION</scope>
</reference>
<dbReference type="InterPro" id="IPR036396">
    <property type="entry name" value="Cyt_P450_sf"/>
</dbReference>
<sequence>MSVIARTAFAADVNAFDDEEAPILQNSKELFDIFRSKGSISLLFMLLCPNLATTIEKYTDYTFFANKQNKFFKEVLNELFEQRQMDPEASKVIHMIFI</sequence>
<name>A0A914DJ21_9BILA</name>
<evidence type="ECO:0000256" key="1">
    <source>
        <dbReference type="ARBA" id="ARBA00023033"/>
    </source>
</evidence>